<feature type="compositionally biased region" description="Polar residues" evidence="13">
    <location>
        <begin position="646"/>
        <end position="658"/>
    </location>
</feature>
<keyword evidence="4" id="KW-0963">Cytoplasm</keyword>
<evidence type="ECO:0000313" key="18">
    <source>
        <dbReference type="Proteomes" id="UP000002281"/>
    </source>
</evidence>
<evidence type="ECO:0000256" key="4">
    <source>
        <dbReference type="ARBA" id="ARBA00022490"/>
    </source>
</evidence>
<dbReference type="InterPro" id="IPR001849">
    <property type="entry name" value="PH_domain"/>
</dbReference>
<dbReference type="SUPFAM" id="SSF50729">
    <property type="entry name" value="PH domain-like"/>
    <property type="match status" value="1"/>
</dbReference>
<dbReference type="InterPro" id="IPR036305">
    <property type="entry name" value="RGS_sf"/>
</dbReference>
<feature type="region of interest" description="Disordered" evidence="13">
    <location>
        <begin position="1268"/>
        <end position="1298"/>
    </location>
</feature>
<dbReference type="InterPro" id="IPR044926">
    <property type="entry name" value="RGS_subdomain_2"/>
</dbReference>
<dbReference type="GO" id="GO:0001664">
    <property type="term" value="F:G protein-coupled receptor binding"/>
    <property type="evidence" value="ECO:0007669"/>
    <property type="project" value="InterPro"/>
</dbReference>
<dbReference type="FunFam" id="2.30.42.10:FF:000033">
    <property type="entry name" value="Rho guanine nucleotide exchange factor (GEF) 11"/>
    <property type="match status" value="1"/>
</dbReference>
<dbReference type="SUPFAM" id="SSF48097">
    <property type="entry name" value="Regulator of G-protein signaling, RGS"/>
    <property type="match status" value="1"/>
</dbReference>
<proteinExistence type="predicted"/>
<dbReference type="PROSITE" id="PS50010">
    <property type="entry name" value="DH_2"/>
    <property type="match status" value="1"/>
</dbReference>
<dbReference type="InterPro" id="IPR011993">
    <property type="entry name" value="PH-like_dom_sf"/>
</dbReference>
<dbReference type="PROSITE" id="PS50106">
    <property type="entry name" value="PDZ"/>
    <property type="match status" value="1"/>
</dbReference>
<evidence type="ECO:0000256" key="3">
    <source>
        <dbReference type="ARBA" id="ARBA00022468"/>
    </source>
</evidence>
<evidence type="ECO:0000256" key="1">
    <source>
        <dbReference type="ARBA" id="ARBA00004370"/>
    </source>
</evidence>
<dbReference type="Bgee" id="ENSECAG00000022702">
    <property type="expression patterns" value="Expressed in oviduct epithelium and 23 other cell types or tissues"/>
</dbReference>
<dbReference type="InterPro" id="IPR041020">
    <property type="entry name" value="PH_16"/>
</dbReference>
<evidence type="ECO:0000256" key="7">
    <source>
        <dbReference type="ARBA" id="ARBA00022990"/>
    </source>
</evidence>
<dbReference type="Pfam" id="PF00595">
    <property type="entry name" value="PDZ"/>
    <property type="match status" value="1"/>
</dbReference>
<dbReference type="Gene3D" id="1.10.167.10">
    <property type="entry name" value="Regulator of G-protein Signalling 4, domain 2"/>
    <property type="match status" value="1"/>
</dbReference>
<keyword evidence="18" id="KW-1185">Reference proteome</keyword>
<dbReference type="Gene3D" id="2.30.29.30">
    <property type="entry name" value="Pleckstrin-homology domain (PH domain)/Phosphotyrosine-binding domain (PTB)"/>
    <property type="match status" value="1"/>
</dbReference>
<reference evidence="17 18" key="1">
    <citation type="journal article" date="2009" name="Science">
        <title>Genome sequence, comparative analysis, and population genetics of the domestic horse.</title>
        <authorList>
            <consortium name="Broad Institute Genome Sequencing Platform"/>
            <consortium name="Broad Institute Whole Genome Assembly Team"/>
            <person name="Wade C.M."/>
            <person name="Giulotto E."/>
            <person name="Sigurdsson S."/>
            <person name="Zoli M."/>
            <person name="Gnerre S."/>
            <person name="Imsland F."/>
            <person name="Lear T.L."/>
            <person name="Adelson D.L."/>
            <person name="Bailey E."/>
            <person name="Bellone R.R."/>
            <person name="Bloecker H."/>
            <person name="Distl O."/>
            <person name="Edgar R.C."/>
            <person name="Garber M."/>
            <person name="Leeb T."/>
            <person name="Mauceli E."/>
            <person name="MacLeod J.N."/>
            <person name="Penedo M.C.T."/>
            <person name="Raison J.M."/>
            <person name="Sharpe T."/>
            <person name="Vogel J."/>
            <person name="Andersson L."/>
            <person name="Antczak D.F."/>
            <person name="Biagi T."/>
            <person name="Binns M.M."/>
            <person name="Chowdhary B.P."/>
            <person name="Coleman S.J."/>
            <person name="Della Valle G."/>
            <person name="Fryc S."/>
            <person name="Guerin G."/>
            <person name="Hasegawa T."/>
            <person name="Hill E.W."/>
            <person name="Jurka J."/>
            <person name="Kiialainen A."/>
            <person name="Lindgren G."/>
            <person name="Liu J."/>
            <person name="Magnani E."/>
            <person name="Mickelson J.R."/>
            <person name="Murray J."/>
            <person name="Nergadze S.G."/>
            <person name="Onofrio R."/>
            <person name="Pedroni S."/>
            <person name="Piras M.F."/>
            <person name="Raudsepp T."/>
            <person name="Rocchi M."/>
            <person name="Roeed K.H."/>
            <person name="Ryder O.A."/>
            <person name="Searle S."/>
            <person name="Skow L."/>
            <person name="Swinburne J.E."/>
            <person name="Syvaenen A.C."/>
            <person name="Tozaki T."/>
            <person name="Valberg S.J."/>
            <person name="Vaudin M."/>
            <person name="White J.R."/>
            <person name="Zody M.C."/>
            <person name="Lander E.S."/>
            <person name="Lindblad-Toh K."/>
        </authorList>
    </citation>
    <scope>NUCLEOTIDE SEQUENCE [LARGE SCALE GENOMIC DNA]</scope>
    <source>
        <strain evidence="17 18">Thoroughbred</strain>
    </source>
</reference>
<keyword evidence="3" id="KW-0343">GTPase activation</keyword>
<dbReference type="Pfam" id="PF17838">
    <property type="entry name" value="PH_16"/>
    <property type="match status" value="1"/>
</dbReference>
<dbReference type="Pfam" id="PF00621">
    <property type="entry name" value="RhoGEF"/>
    <property type="match status" value="1"/>
</dbReference>
<dbReference type="InterPro" id="IPR037801">
    <property type="entry name" value="ARHGEF12_PH"/>
</dbReference>
<comment type="function">
    <text evidence="10">May play a role in the regulation of RhoA GTPase by guanine nucleotide-binding alpha-12 (GNA12) and alpha-13 (GNA13). Acts as guanine nucleotide exchange factor (GEF) for RhoA GTPase and may act as GTPase-activating protein (GAP) for GNA12 and GNA13.</text>
</comment>
<feature type="region of interest" description="Disordered" evidence="13">
    <location>
        <begin position="1097"/>
        <end position="1161"/>
    </location>
</feature>
<feature type="compositionally biased region" description="Basic and acidic residues" evidence="13">
    <location>
        <begin position="542"/>
        <end position="552"/>
    </location>
</feature>
<dbReference type="Proteomes" id="UP000002281">
    <property type="component" value="Chromosome 7"/>
</dbReference>
<dbReference type="Pfam" id="PF09128">
    <property type="entry name" value="RGS-like"/>
    <property type="match status" value="1"/>
</dbReference>
<reference evidence="17" key="3">
    <citation type="submission" date="2025-09" db="UniProtKB">
        <authorList>
            <consortium name="Ensembl"/>
        </authorList>
    </citation>
    <scope>IDENTIFICATION</scope>
    <source>
        <strain evidence="17">Thoroughbred</strain>
    </source>
</reference>
<comment type="subcellular location">
    <subcellularLocation>
        <location evidence="2">Cytoplasm</location>
    </subcellularLocation>
    <subcellularLocation>
        <location evidence="1">Membrane</location>
    </subcellularLocation>
</comment>
<dbReference type="InterPro" id="IPR000219">
    <property type="entry name" value="DH_dom"/>
</dbReference>
<reference evidence="17" key="2">
    <citation type="submission" date="2025-08" db="UniProtKB">
        <authorList>
            <consortium name="Ensembl"/>
        </authorList>
    </citation>
    <scope>IDENTIFICATION</scope>
    <source>
        <strain evidence="17">Thoroughbred</strain>
    </source>
</reference>
<keyword evidence="5" id="KW-0597">Phosphoprotein</keyword>
<dbReference type="GO" id="GO:0007266">
    <property type="term" value="P:Rho protein signal transduction"/>
    <property type="evidence" value="ECO:0007669"/>
    <property type="project" value="InterPro"/>
</dbReference>
<sequence>MSGTQSTITDRFPLKKPIRHGSILNRESPTDKKQKVERSASHDFDPTDSSSKKTKSSSEESRSEIYGLVQRCVIIQKDDNGFGLTVSGDNPVFVQSVKEDGAAMRAGVQTGDRIIKVNGTLVTHSNHLEVVKLIKSGSYVALTVQGRPPGSPQIPLADSEVEPSVIGHMSPIMTSPHSPGASGNMERITSPVLMGEENNVVHNQKVEILRKMLQKEQERLQDGAVVTSSKPLGDALTVSEVEADPGDGLGRIDYSSGDVSRHSSDNADSPKSGLKERIYLEENPEKSEVNQDIDTQSLIGSPSTRIAPHIIGAEDDDFGTEHEQINGQCSCFQSIELLKSRPAHLAVFLHHVVSQFDPATLLCYLYSDLYKQTNSKETRRVFLEFHQFFLDRSAHLKVSVPDEISVDLDKRRPELIPEDLHRHYIQTMQEKVHPEVQRHLEDFRQKRSMGLTLAESELTKLDAERDKDRVTLEKERACAEQIVAKIEEVLMTAQAVEEDKSSTMQYVILMYMKHLGVKVKEPRNLEHKRGRIGFLPKIKQSMKKDREGEEKGKRRGFPSILGPPRRPSRHDNSAIGRAMELQKQRHPKHLSTPSSVSPEPQDPAKLRQSGLASEGADAGYLPANSTSSVVSGATLSQEGGKENDTGSKQVGETPTSGDSLDGTPRTPNTIFDFPPPPLDQVQEEEWEVERVTEHGTPKPFRKFDSIAFGESQSEDEQFENDLETDPPNWQQLVSREVLLGLKPCEIKRQEVINELFYTERAHVRTLKVLDQVFYQRVSREGILSPSELRKIFSNLEDILQLHIGLNEQMKSVRKRNETSVIDQIGEDLLTWFSGPGEEKLKHAAATFCSNQPFALEMIKSRQKKDSRFQTFVQDAESNPLCRRLQLKDIIPTQMQRLTKYPLLLDNIAKYTEWPMEREKVKKAADHCRQILNYVNQAVKEAENKQRLEDYQRRLDTSNLKLSEYPNVEELRNLDLTKRKMIHEGPLVWKVNRDKTIDLYTLLLDDILVLLQKQDDRLVLRCHSKILASTADSKHTFSPVIKLNTVLVRQVATDNKALFVISMSDNGAQIYELVAQTVSEKTVWQDLICRMAASVKEQSTRPIPLPESPPCEGDNDEEEPPKLKVEHHGISVTGLQSPDRDLGLESPLISSKPQSHSLGASGKSEVDDLFVAERQFAKEQRADGTLKEVGGNYQITIPNPHLPVSEERWALDALRNLGLLKQLLVQQLGLTEKSTQEDWPHFPRYRTASPGAQADSGTQNSETLKAYHPGEGQMPFRTGTGDISSCYGPRTSTESSAPQDSVVLAFQDGQASNILVMDHVIMTPEMPPAEPEGGLDESGEHFFDAREAHSDDNPSDGDGAVKKEEKDVNLRISGNYLILDGYETVQESSTDEEIASSLPSQPVTGIPSVDCTHQRQHSPQNARSDGAVSPFTPEFLVQQRWGAMEDSCFEIQSPPSCADSQSQIMEYIHKIEADLEHLKKVEESYTILCQRLAGSALTDKHSDKS</sequence>
<feature type="domain" description="PDZ" evidence="16">
    <location>
        <begin position="72"/>
        <end position="136"/>
    </location>
</feature>
<dbReference type="CDD" id="cd00160">
    <property type="entry name" value="RhoGEF"/>
    <property type="match status" value="1"/>
</dbReference>
<dbReference type="SUPFAM" id="SSF48065">
    <property type="entry name" value="DBL homology domain (DH-domain)"/>
    <property type="match status" value="1"/>
</dbReference>
<name>A0A3Q2IE45_HORSE</name>
<evidence type="ECO:0000313" key="17">
    <source>
        <dbReference type="Ensembl" id="ENSECAP00000046085.1"/>
    </source>
</evidence>
<dbReference type="CDD" id="cd23069">
    <property type="entry name" value="PDZ_ARHGEF11-12-like"/>
    <property type="match status" value="1"/>
</dbReference>
<dbReference type="VGNC" id="VGNC:15484">
    <property type="gene designation" value="ARHGEF12"/>
</dbReference>
<dbReference type="SUPFAM" id="SSF50156">
    <property type="entry name" value="PDZ domain-like"/>
    <property type="match status" value="1"/>
</dbReference>
<feature type="compositionally biased region" description="Basic and acidic residues" evidence="13">
    <location>
        <begin position="28"/>
        <end position="45"/>
    </location>
</feature>
<dbReference type="InterPro" id="IPR035899">
    <property type="entry name" value="DBL_dom_sf"/>
</dbReference>
<dbReference type="Ensembl" id="ENSECAT00000031491.3">
    <property type="protein sequence ID" value="ENSECAP00000046085.1"/>
    <property type="gene ID" value="ENSECAG00000022702.4"/>
</dbReference>
<dbReference type="GO" id="GO:0005096">
    <property type="term" value="F:GTPase activator activity"/>
    <property type="evidence" value="ECO:0007669"/>
    <property type="project" value="UniProtKB-KW"/>
</dbReference>
<organism evidence="17 18">
    <name type="scientific">Equus caballus</name>
    <name type="common">Horse</name>
    <dbReference type="NCBI Taxonomy" id="9796"/>
    <lineage>
        <taxon>Eukaryota</taxon>
        <taxon>Metazoa</taxon>
        <taxon>Chordata</taxon>
        <taxon>Craniata</taxon>
        <taxon>Vertebrata</taxon>
        <taxon>Euteleostomi</taxon>
        <taxon>Mammalia</taxon>
        <taxon>Eutheria</taxon>
        <taxon>Laurasiatheria</taxon>
        <taxon>Perissodactyla</taxon>
        <taxon>Equidae</taxon>
        <taxon>Equus</taxon>
    </lineage>
</organism>
<dbReference type="CTD" id="23365"/>
<evidence type="ECO:0000313" key="19">
    <source>
        <dbReference type="VGNC" id="VGNC:15484"/>
    </source>
</evidence>
<evidence type="ECO:0000256" key="5">
    <source>
        <dbReference type="ARBA" id="ARBA00022553"/>
    </source>
</evidence>
<dbReference type="InterPro" id="IPR036034">
    <property type="entry name" value="PDZ_sf"/>
</dbReference>
<feature type="domain" description="DH" evidence="15">
    <location>
        <begin position="747"/>
        <end position="937"/>
    </location>
</feature>
<dbReference type="FunFam" id="1.10.167.10:FF:000008">
    <property type="entry name" value="rho guanine nucleotide exchange factor 12"/>
    <property type="match status" value="1"/>
</dbReference>
<keyword evidence="8" id="KW-0175">Coiled coil</keyword>
<feature type="domain" description="PH" evidence="14">
    <location>
        <begin position="979"/>
        <end position="1092"/>
    </location>
</feature>
<keyword evidence="6" id="KW-0344">Guanine-nucleotide releasing factor</keyword>
<dbReference type="Gene3D" id="1.20.900.10">
    <property type="entry name" value="Dbl homology (DH) domain"/>
    <property type="match status" value="1"/>
</dbReference>
<dbReference type="GeneTree" id="ENSGT00940000157662"/>
<evidence type="ECO:0000256" key="10">
    <source>
        <dbReference type="ARBA" id="ARBA00054673"/>
    </source>
</evidence>
<dbReference type="GO" id="GO:0005737">
    <property type="term" value="C:cytoplasm"/>
    <property type="evidence" value="ECO:0007669"/>
    <property type="project" value="UniProtKB-SubCell"/>
</dbReference>
<dbReference type="GO" id="GO:0007186">
    <property type="term" value="P:G protein-coupled receptor signaling pathway"/>
    <property type="evidence" value="ECO:0007669"/>
    <property type="project" value="InterPro"/>
</dbReference>
<dbReference type="PROSITE" id="PS00741">
    <property type="entry name" value="DH_1"/>
    <property type="match status" value="1"/>
</dbReference>
<feature type="region of interest" description="Disordered" evidence="13">
    <location>
        <begin position="537"/>
        <end position="678"/>
    </location>
</feature>
<dbReference type="CDD" id="cd13390">
    <property type="entry name" value="PH_LARG"/>
    <property type="match status" value="1"/>
</dbReference>
<protein>
    <recommendedName>
        <fullName evidence="11">Rho guanine nucleotide exchange factor 12</fullName>
    </recommendedName>
    <alternativeName>
        <fullName evidence="12">Leukemia-associated RhoGEF</fullName>
    </alternativeName>
</protein>
<evidence type="ECO:0000256" key="12">
    <source>
        <dbReference type="ARBA" id="ARBA00075151"/>
    </source>
</evidence>
<dbReference type="Gene3D" id="2.30.42.10">
    <property type="match status" value="1"/>
</dbReference>
<gene>
    <name evidence="17 19" type="primary">ARHGEF12</name>
</gene>
<dbReference type="FunFam" id="1.20.900.10:FF:000006">
    <property type="entry name" value="Rho guanine nucleotide exchange factor (GEF) 11"/>
    <property type="match status" value="1"/>
</dbReference>
<evidence type="ECO:0000259" key="14">
    <source>
        <dbReference type="PROSITE" id="PS50003"/>
    </source>
</evidence>
<dbReference type="PANTHER" id="PTHR45872">
    <property type="entry name" value="RHO GUANINE NUCLEOTIDE EXCHANGE FACTOR 2, ISOFORM D"/>
    <property type="match status" value="1"/>
</dbReference>
<evidence type="ECO:0000259" key="15">
    <source>
        <dbReference type="PROSITE" id="PS50010"/>
    </source>
</evidence>
<evidence type="ECO:0000256" key="9">
    <source>
        <dbReference type="ARBA" id="ARBA00023136"/>
    </source>
</evidence>
<evidence type="ECO:0000256" key="6">
    <source>
        <dbReference type="ARBA" id="ARBA00022658"/>
    </source>
</evidence>
<feature type="compositionally biased region" description="Polar residues" evidence="13">
    <location>
        <begin position="623"/>
        <end position="637"/>
    </location>
</feature>
<evidence type="ECO:0000256" key="8">
    <source>
        <dbReference type="ARBA" id="ARBA00023054"/>
    </source>
</evidence>
<feature type="region of interest" description="Disordered" evidence="13">
    <location>
        <begin position="1"/>
        <end position="62"/>
    </location>
</feature>
<dbReference type="FunFam" id="2.30.29.30:FF:000072">
    <property type="entry name" value="Rho guanine nucleotide exchange factor 1"/>
    <property type="match status" value="1"/>
</dbReference>
<keyword evidence="7" id="KW-0007">Acetylation</keyword>
<dbReference type="SMART" id="SM00228">
    <property type="entry name" value="PDZ"/>
    <property type="match status" value="1"/>
</dbReference>
<dbReference type="InterPro" id="IPR001478">
    <property type="entry name" value="PDZ"/>
</dbReference>
<dbReference type="InterPro" id="IPR001331">
    <property type="entry name" value="GDS_CDC24_CS"/>
</dbReference>
<evidence type="ECO:0000256" key="2">
    <source>
        <dbReference type="ARBA" id="ARBA00004496"/>
    </source>
</evidence>
<evidence type="ECO:0000259" key="16">
    <source>
        <dbReference type="PROSITE" id="PS50106"/>
    </source>
</evidence>
<dbReference type="InterPro" id="IPR037884">
    <property type="entry name" value="LARG_RGS"/>
</dbReference>
<evidence type="ECO:0000256" key="11">
    <source>
        <dbReference type="ARBA" id="ARBA00074302"/>
    </source>
</evidence>
<dbReference type="RefSeq" id="XP_070129891.1">
    <property type="nucleotide sequence ID" value="XM_070273790.1"/>
</dbReference>
<feature type="region of interest" description="Disordered" evidence="13">
    <location>
        <begin position="236"/>
        <end position="275"/>
    </location>
</feature>
<feature type="compositionally biased region" description="Basic and acidic residues" evidence="13">
    <location>
        <begin position="1119"/>
        <end position="1128"/>
    </location>
</feature>
<dbReference type="SMART" id="SM00325">
    <property type="entry name" value="RhoGEF"/>
    <property type="match status" value="1"/>
</dbReference>
<feature type="compositionally biased region" description="Polar residues" evidence="13">
    <location>
        <begin position="1147"/>
        <end position="1157"/>
    </location>
</feature>
<dbReference type="GO" id="GO:0016020">
    <property type="term" value="C:membrane"/>
    <property type="evidence" value="ECO:0007669"/>
    <property type="project" value="UniProtKB-SubCell"/>
</dbReference>
<feature type="compositionally biased region" description="Polar residues" evidence="13">
    <location>
        <begin position="1289"/>
        <end position="1298"/>
    </location>
</feature>
<dbReference type="PROSITE" id="PS50003">
    <property type="entry name" value="PH_DOMAIN"/>
    <property type="match status" value="1"/>
</dbReference>
<evidence type="ECO:0000256" key="13">
    <source>
        <dbReference type="SAM" id="MobiDB-lite"/>
    </source>
</evidence>
<dbReference type="GeneID" id="100071503"/>
<accession>A0A3Q2IE45</accession>
<dbReference type="GO" id="GO:0005085">
    <property type="term" value="F:guanyl-nucleotide exchange factor activity"/>
    <property type="evidence" value="ECO:0007669"/>
    <property type="project" value="UniProtKB-KW"/>
</dbReference>
<keyword evidence="9" id="KW-0472">Membrane</keyword>
<dbReference type="CDD" id="cd08754">
    <property type="entry name" value="RGS_LARG"/>
    <property type="match status" value="1"/>
</dbReference>
<dbReference type="PANTHER" id="PTHR45872:SF3">
    <property type="entry name" value="RHO GUANINE NUCLEOTIDE EXCHANGE FACTOR 12"/>
    <property type="match status" value="1"/>
</dbReference>
<feature type="region of interest" description="Disordered" evidence="13">
    <location>
        <begin position="1387"/>
        <end position="1428"/>
    </location>
</feature>
<feature type="region of interest" description="Disordered" evidence="13">
    <location>
        <begin position="1345"/>
        <end position="1365"/>
    </location>
</feature>
<dbReference type="InterPro" id="IPR015212">
    <property type="entry name" value="RGS-like_dom"/>
</dbReference>
<dbReference type="SMART" id="SM00233">
    <property type="entry name" value="PH"/>
    <property type="match status" value="1"/>
</dbReference>